<keyword evidence="4 6" id="KW-1133">Transmembrane helix</keyword>
<organism evidence="8 9">
    <name type="scientific">Mucilaginibacter pedocola</name>
    <dbReference type="NCBI Taxonomy" id="1792845"/>
    <lineage>
        <taxon>Bacteria</taxon>
        <taxon>Pseudomonadati</taxon>
        <taxon>Bacteroidota</taxon>
        <taxon>Sphingobacteriia</taxon>
        <taxon>Sphingobacteriales</taxon>
        <taxon>Sphingobacteriaceae</taxon>
        <taxon>Mucilaginibacter</taxon>
    </lineage>
</organism>
<dbReference type="SUPFAM" id="SSF103481">
    <property type="entry name" value="Multidrug resistance efflux transporter EmrE"/>
    <property type="match status" value="2"/>
</dbReference>
<dbReference type="EMBL" id="MBTF01000007">
    <property type="protein sequence ID" value="OOQ60418.1"/>
    <property type="molecule type" value="Genomic_DNA"/>
</dbReference>
<dbReference type="Pfam" id="PF00892">
    <property type="entry name" value="EamA"/>
    <property type="match status" value="2"/>
</dbReference>
<feature type="transmembrane region" description="Helical" evidence="6">
    <location>
        <begin position="69"/>
        <end position="88"/>
    </location>
</feature>
<evidence type="ECO:0000256" key="3">
    <source>
        <dbReference type="ARBA" id="ARBA00022692"/>
    </source>
</evidence>
<accession>A0A1S9PIM3</accession>
<feature type="transmembrane region" description="Helical" evidence="6">
    <location>
        <begin position="188"/>
        <end position="208"/>
    </location>
</feature>
<evidence type="ECO:0000313" key="8">
    <source>
        <dbReference type="EMBL" id="OOQ60418.1"/>
    </source>
</evidence>
<feature type="domain" description="EamA" evidence="7">
    <location>
        <begin position="158"/>
        <end position="296"/>
    </location>
</feature>
<proteinExistence type="inferred from homology"/>
<evidence type="ECO:0000259" key="7">
    <source>
        <dbReference type="Pfam" id="PF00892"/>
    </source>
</evidence>
<feature type="transmembrane region" description="Helical" evidence="6">
    <location>
        <begin position="280"/>
        <end position="296"/>
    </location>
</feature>
<dbReference type="InterPro" id="IPR000620">
    <property type="entry name" value="EamA_dom"/>
</dbReference>
<keyword evidence="3 6" id="KW-0812">Transmembrane</keyword>
<feature type="transmembrane region" description="Helical" evidence="6">
    <location>
        <begin position="94"/>
        <end position="113"/>
    </location>
</feature>
<feature type="transmembrane region" description="Helical" evidence="6">
    <location>
        <begin position="7"/>
        <end position="32"/>
    </location>
</feature>
<keyword evidence="9" id="KW-1185">Reference proteome</keyword>
<gene>
    <name evidence="8" type="ORF">BC343_25740</name>
</gene>
<feature type="transmembrane region" description="Helical" evidence="6">
    <location>
        <begin position="157"/>
        <end position="176"/>
    </location>
</feature>
<dbReference type="RefSeq" id="WP_078347704.1">
    <property type="nucleotide sequence ID" value="NZ_MBTF01000007.1"/>
</dbReference>
<feature type="transmembrane region" description="Helical" evidence="6">
    <location>
        <begin position="254"/>
        <end position="274"/>
    </location>
</feature>
<dbReference type="PANTHER" id="PTHR32322">
    <property type="entry name" value="INNER MEMBRANE TRANSPORTER"/>
    <property type="match status" value="1"/>
</dbReference>
<evidence type="ECO:0000256" key="5">
    <source>
        <dbReference type="ARBA" id="ARBA00023136"/>
    </source>
</evidence>
<dbReference type="AlphaFoldDB" id="A0A1S9PIM3"/>
<comment type="subcellular location">
    <subcellularLocation>
        <location evidence="1">Membrane</location>
        <topology evidence="1">Multi-pass membrane protein</topology>
    </subcellularLocation>
</comment>
<protein>
    <recommendedName>
        <fullName evidence="7">EamA domain-containing protein</fullName>
    </recommendedName>
</protein>
<comment type="caution">
    <text evidence="8">The sequence shown here is derived from an EMBL/GenBank/DDBJ whole genome shotgun (WGS) entry which is preliminary data.</text>
</comment>
<feature type="transmembrane region" description="Helical" evidence="6">
    <location>
        <begin position="38"/>
        <end position="57"/>
    </location>
</feature>
<comment type="similarity">
    <text evidence="2">Belongs to the EamA transporter family.</text>
</comment>
<evidence type="ECO:0000256" key="6">
    <source>
        <dbReference type="SAM" id="Phobius"/>
    </source>
</evidence>
<feature type="domain" description="EamA" evidence="7">
    <location>
        <begin position="9"/>
        <end position="141"/>
    </location>
</feature>
<dbReference type="PANTHER" id="PTHR32322:SF2">
    <property type="entry name" value="EAMA DOMAIN-CONTAINING PROTEIN"/>
    <property type="match status" value="1"/>
</dbReference>
<dbReference type="InterPro" id="IPR050638">
    <property type="entry name" value="AA-Vitamin_Transporters"/>
</dbReference>
<sequence length="306" mass="32455">MQNNGRNWLAALALFAIYFIWGTTYLAGAYALAGLKPFTISALRYLSAGVLLCAWLWWKGIGWPERKHLGVLAVSGILMLSGGSGLVIVGEQYIPSGAAAVIMAAEPLFFILLDRARWGTYVRNRYLLAGLAIGFAGLALFTHFSPVADTPVASKPLLGTMITVLSAVCWVAGALYMNSKVPKSKGNLANSAVQLLAAGVFSGSIAGFSGEYQQFSIISVPANAWMGVAYLTVMGSLVAFISFNWLITVKPPAVVSTHTYVNPVIAVLMGWLLAGDQVSSGQLGALALILTGVLITQKKQADRPQV</sequence>
<name>A0A1S9PIM3_9SPHI</name>
<dbReference type="GO" id="GO:0016020">
    <property type="term" value="C:membrane"/>
    <property type="evidence" value="ECO:0007669"/>
    <property type="project" value="UniProtKB-SubCell"/>
</dbReference>
<evidence type="ECO:0000256" key="1">
    <source>
        <dbReference type="ARBA" id="ARBA00004141"/>
    </source>
</evidence>
<dbReference type="InterPro" id="IPR037185">
    <property type="entry name" value="EmrE-like"/>
</dbReference>
<dbReference type="OrthoDB" id="9812547at2"/>
<keyword evidence="5 6" id="KW-0472">Membrane</keyword>
<feature type="transmembrane region" description="Helical" evidence="6">
    <location>
        <begin position="228"/>
        <end position="247"/>
    </location>
</feature>
<dbReference type="Proteomes" id="UP000189739">
    <property type="component" value="Unassembled WGS sequence"/>
</dbReference>
<reference evidence="8 9" key="1">
    <citation type="submission" date="2016-07" db="EMBL/GenBank/DDBJ databases">
        <title>Genomic analysis of zinc-resistant bacterium Mucilaginibacter pedocola TBZ30.</title>
        <authorList>
            <person name="Huang J."/>
            <person name="Tang J."/>
        </authorList>
    </citation>
    <scope>NUCLEOTIDE SEQUENCE [LARGE SCALE GENOMIC DNA]</scope>
    <source>
        <strain evidence="8 9">TBZ30</strain>
    </source>
</reference>
<evidence type="ECO:0000313" key="9">
    <source>
        <dbReference type="Proteomes" id="UP000189739"/>
    </source>
</evidence>
<evidence type="ECO:0000256" key="2">
    <source>
        <dbReference type="ARBA" id="ARBA00007362"/>
    </source>
</evidence>
<feature type="transmembrane region" description="Helical" evidence="6">
    <location>
        <begin position="125"/>
        <end position="145"/>
    </location>
</feature>
<evidence type="ECO:0000256" key="4">
    <source>
        <dbReference type="ARBA" id="ARBA00022989"/>
    </source>
</evidence>